<dbReference type="GeneID" id="31500155"/>
<dbReference type="InterPro" id="IPR036457">
    <property type="entry name" value="PPM-type-like_dom_sf"/>
</dbReference>
<comment type="caution">
    <text evidence="2">The sequence shown here is derived from an EMBL/GenBank/DDBJ whole genome shotgun (WGS) entry which is preliminary data.</text>
</comment>
<evidence type="ECO:0000313" key="2">
    <source>
        <dbReference type="EMBL" id="GJG33012.1"/>
    </source>
</evidence>
<protein>
    <submittedName>
        <fullName evidence="2">Protein phosphatase</fullName>
    </submittedName>
</protein>
<proteinExistence type="predicted"/>
<gene>
    <name evidence="2" type="primary">pppL</name>
    <name evidence="2" type="ORF">PRMUPPPA20_11210</name>
</gene>
<evidence type="ECO:0000259" key="1">
    <source>
        <dbReference type="PROSITE" id="PS51746"/>
    </source>
</evidence>
<dbReference type="SMART" id="SM00332">
    <property type="entry name" value="PP2Cc"/>
    <property type="match status" value="1"/>
</dbReference>
<dbReference type="Proteomes" id="UP000887097">
    <property type="component" value="Unassembled WGS sequence"/>
</dbReference>
<organism evidence="2 3">
    <name type="scientific">Xylanibacter ruminicola</name>
    <name type="common">Prevotella ruminicola</name>
    <dbReference type="NCBI Taxonomy" id="839"/>
    <lineage>
        <taxon>Bacteria</taxon>
        <taxon>Pseudomonadati</taxon>
        <taxon>Bacteroidota</taxon>
        <taxon>Bacteroidia</taxon>
        <taxon>Bacteroidales</taxon>
        <taxon>Prevotellaceae</taxon>
        <taxon>Xylanibacter</taxon>
    </lineage>
</organism>
<dbReference type="Pfam" id="PF13672">
    <property type="entry name" value="PP2C_2"/>
    <property type="match status" value="1"/>
</dbReference>
<dbReference type="InterPro" id="IPR001932">
    <property type="entry name" value="PPM-type_phosphatase-like_dom"/>
</dbReference>
<dbReference type="Gene3D" id="3.60.40.10">
    <property type="entry name" value="PPM-type phosphatase domain"/>
    <property type="match status" value="1"/>
</dbReference>
<dbReference type="RefSeq" id="WP_041385603.1">
    <property type="nucleotide sequence ID" value="NZ_BPTT01000001.1"/>
</dbReference>
<feature type="domain" description="PPM-type phosphatase" evidence="1">
    <location>
        <begin position="11"/>
        <end position="247"/>
    </location>
</feature>
<dbReference type="PROSITE" id="PS51746">
    <property type="entry name" value="PPM_2"/>
    <property type="match status" value="1"/>
</dbReference>
<dbReference type="AlphaFoldDB" id="A0AA37I238"/>
<dbReference type="SUPFAM" id="SSF81606">
    <property type="entry name" value="PP2C-like"/>
    <property type="match status" value="1"/>
</dbReference>
<dbReference type="CDD" id="cd00143">
    <property type="entry name" value="PP2Cc"/>
    <property type="match status" value="1"/>
</dbReference>
<dbReference type="SMART" id="SM00331">
    <property type="entry name" value="PP2C_SIG"/>
    <property type="match status" value="1"/>
</dbReference>
<name>A0AA37I238_XYLRU</name>
<evidence type="ECO:0000313" key="3">
    <source>
        <dbReference type="Proteomes" id="UP000887097"/>
    </source>
</evidence>
<sequence length="247" mass="26860">MITIHMTAASKVGCVRSQNEDMVLLGSHFVRNDAFSTRVDLTNSDRYIMAVADGMGGHNRGDVASSDALHNLEFYFHDLPTGLRPESIKDKFEDWLDSINNIIDSKGRSDEQYKGMGTTLVGLAFYEGQFYTLNCGDSRLYRFRDGDLTQLTSDHSLSNMLGSSQHSNVITNCIGGGATSSFIDIVNITDDIKEGDVYMLCSDGLTDMLPDSIIYTLLAEGSDANTLCDAAVAAGGLDNVSCCVLQF</sequence>
<dbReference type="EMBL" id="BPTT01000001">
    <property type="protein sequence ID" value="GJG33012.1"/>
    <property type="molecule type" value="Genomic_DNA"/>
</dbReference>
<accession>A0AA37I238</accession>
<reference evidence="2" key="1">
    <citation type="submission" date="2021-08" db="EMBL/GenBank/DDBJ databases">
        <title>Prevotella lacticifex sp. nov., isolated from rumen of cow.</title>
        <authorList>
            <person name="Shinkai T."/>
            <person name="Ikeyama N."/>
            <person name="Kumagai M."/>
            <person name="Ohmori H."/>
            <person name="Sakamoto M."/>
            <person name="Ohkuma M."/>
            <person name="Mitsumori M."/>
        </authorList>
    </citation>
    <scope>NUCLEOTIDE SEQUENCE</scope>
    <source>
        <strain evidence="2">JCM 8259</strain>
    </source>
</reference>